<keyword evidence="1" id="KW-0812">Transmembrane</keyword>
<evidence type="ECO:0000256" key="1">
    <source>
        <dbReference type="SAM" id="Phobius"/>
    </source>
</evidence>
<name>A0AAE8G9Y6_ACIPI</name>
<protein>
    <submittedName>
        <fullName evidence="2">Uncharacterized protein</fullName>
    </submittedName>
</protein>
<dbReference type="Proteomes" id="UP000294065">
    <property type="component" value="Unassembled WGS sequence"/>
</dbReference>
<dbReference type="AlphaFoldDB" id="A0AAE8G9Y6"/>
<evidence type="ECO:0000313" key="2">
    <source>
        <dbReference type="EMBL" id="RZH26265.1"/>
    </source>
</evidence>
<keyword evidence="1" id="KW-0472">Membrane</keyword>
<keyword evidence="1" id="KW-1133">Transmembrane helix</keyword>
<sequence>MADLRIRGGIILFNFFLFGLSAFDKYLTKHYQREPISTTFAFKFCDTAQKTNQLLIILYHFLQKETVVYHNSDKRFSKKFYL</sequence>
<dbReference type="EMBL" id="SGTH01000008">
    <property type="protein sequence ID" value="RZH26265.1"/>
    <property type="molecule type" value="Genomic_DNA"/>
</dbReference>
<organism evidence="2 3">
    <name type="scientific">Acinetobacter pittii</name>
    <name type="common">Acinetobacter genomosp. 3</name>
    <dbReference type="NCBI Taxonomy" id="48296"/>
    <lineage>
        <taxon>Bacteria</taxon>
        <taxon>Pseudomonadati</taxon>
        <taxon>Pseudomonadota</taxon>
        <taxon>Gammaproteobacteria</taxon>
        <taxon>Moraxellales</taxon>
        <taxon>Moraxellaceae</taxon>
        <taxon>Acinetobacter</taxon>
        <taxon>Acinetobacter calcoaceticus/baumannii complex</taxon>
    </lineage>
</organism>
<feature type="transmembrane region" description="Helical" evidence="1">
    <location>
        <begin position="6"/>
        <end position="23"/>
    </location>
</feature>
<accession>A0AAE8G9Y6</accession>
<reference evidence="2 3" key="1">
    <citation type="submission" date="2019-02" db="EMBL/GenBank/DDBJ databases">
        <title>The Batch Genome Submission of Acinetobacter spp. strains.</title>
        <authorList>
            <person name="Qin J."/>
            <person name="Hu Y."/>
            <person name="Ye H."/>
            <person name="Wei L."/>
            <person name="Feng Y."/>
            <person name="Zong Z."/>
        </authorList>
    </citation>
    <scope>NUCLEOTIDE SEQUENCE [LARGE SCALE GENOMIC DNA]</scope>
    <source>
        <strain evidence="2 3">WCHAP100012</strain>
    </source>
</reference>
<comment type="caution">
    <text evidence="2">The sequence shown here is derived from an EMBL/GenBank/DDBJ whole genome shotgun (WGS) entry which is preliminary data.</text>
</comment>
<proteinExistence type="predicted"/>
<gene>
    <name evidence="2" type="ORF">EXD98_16690</name>
</gene>
<evidence type="ECO:0000313" key="3">
    <source>
        <dbReference type="Proteomes" id="UP000294065"/>
    </source>
</evidence>